<dbReference type="SUPFAM" id="SSF49265">
    <property type="entry name" value="Fibronectin type III"/>
    <property type="match status" value="1"/>
</dbReference>
<evidence type="ECO:0000256" key="6">
    <source>
        <dbReference type="ARBA" id="ARBA00023136"/>
    </source>
</evidence>
<comment type="subcellular location">
    <subcellularLocation>
        <location evidence="1">Membrane</location>
        <topology evidence="1">Single-pass membrane protein</topology>
    </subcellularLocation>
</comment>
<gene>
    <name evidence="11" type="ORF">PACLA_8A035207</name>
</gene>
<keyword evidence="3" id="KW-0547">Nucleotide-binding</keyword>
<keyword evidence="4" id="KW-0067">ATP-binding</keyword>
<dbReference type="SMART" id="SM00060">
    <property type="entry name" value="FN3"/>
    <property type="match status" value="1"/>
</dbReference>
<dbReference type="InterPro" id="IPR036116">
    <property type="entry name" value="FN3_sf"/>
</dbReference>
<comment type="similarity">
    <text evidence="8">Belongs to the ephrin family.</text>
</comment>
<dbReference type="Proteomes" id="UP001152795">
    <property type="component" value="Unassembled WGS sequence"/>
</dbReference>
<evidence type="ECO:0000256" key="4">
    <source>
        <dbReference type="ARBA" id="ARBA00022840"/>
    </source>
</evidence>
<comment type="caution">
    <text evidence="11">The sequence shown here is derived from an EMBL/GenBank/DDBJ whole genome shotgun (WGS) entry which is preliminary data.</text>
</comment>
<dbReference type="AlphaFoldDB" id="A0A6S7GTG7"/>
<dbReference type="InterPro" id="IPR001799">
    <property type="entry name" value="Ephrin_RBD"/>
</dbReference>
<comment type="caution">
    <text evidence="8">Lacks conserved residue(s) required for the propagation of feature annotation.</text>
</comment>
<keyword evidence="7 11" id="KW-0675">Receptor</keyword>
<dbReference type="CDD" id="cd00063">
    <property type="entry name" value="FN3"/>
    <property type="match status" value="1"/>
</dbReference>
<reference evidence="11" key="1">
    <citation type="submission" date="2020-04" db="EMBL/GenBank/DDBJ databases">
        <authorList>
            <person name="Alioto T."/>
            <person name="Alioto T."/>
            <person name="Gomez Garrido J."/>
        </authorList>
    </citation>
    <scope>NUCLEOTIDE SEQUENCE</scope>
    <source>
        <strain evidence="11">A484AB</strain>
    </source>
</reference>
<evidence type="ECO:0000256" key="1">
    <source>
        <dbReference type="ARBA" id="ARBA00004167"/>
    </source>
</evidence>
<evidence type="ECO:0000256" key="2">
    <source>
        <dbReference type="ARBA" id="ARBA00022692"/>
    </source>
</evidence>
<dbReference type="GO" id="GO:0005524">
    <property type="term" value="F:ATP binding"/>
    <property type="evidence" value="ECO:0007669"/>
    <property type="project" value="UniProtKB-KW"/>
</dbReference>
<evidence type="ECO:0000256" key="10">
    <source>
        <dbReference type="SAM" id="Phobius"/>
    </source>
</evidence>
<feature type="compositionally biased region" description="Low complexity" evidence="9">
    <location>
        <begin position="311"/>
        <end position="342"/>
    </location>
</feature>
<organism evidence="11 12">
    <name type="scientific">Paramuricea clavata</name>
    <name type="common">Red gorgonian</name>
    <name type="synonym">Violescent sea-whip</name>
    <dbReference type="NCBI Taxonomy" id="317549"/>
    <lineage>
        <taxon>Eukaryota</taxon>
        <taxon>Metazoa</taxon>
        <taxon>Cnidaria</taxon>
        <taxon>Anthozoa</taxon>
        <taxon>Octocorallia</taxon>
        <taxon>Malacalcyonacea</taxon>
        <taxon>Plexauridae</taxon>
        <taxon>Paramuricea</taxon>
    </lineage>
</organism>
<dbReference type="Pfam" id="PF00812">
    <property type="entry name" value="Ephrin"/>
    <property type="match status" value="1"/>
</dbReference>
<evidence type="ECO:0000256" key="9">
    <source>
        <dbReference type="SAM" id="MobiDB-lite"/>
    </source>
</evidence>
<evidence type="ECO:0000256" key="7">
    <source>
        <dbReference type="ARBA" id="ARBA00023170"/>
    </source>
</evidence>
<feature type="region of interest" description="Disordered" evidence="9">
    <location>
        <begin position="287"/>
        <end position="357"/>
    </location>
</feature>
<dbReference type="InterPro" id="IPR013783">
    <property type="entry name" value="Ig-like_fold"/>
</dbReference>
<dbReference type="InterPro" id="IPR003961">
    <property type="entry name" value="FN3_dom"/>
</dbReference>
<dbReference type="InterPro" id="IPR050449">
    <property type="entry name" value="Ephrin_rcpt_TKs"/>
</dbReference>
<name>A0A6S7GTG7_PARCT</name>
<dbReference type="PROSITE" id="PS50853">
    <property type="entry name" value="FN3"/>
    <property type="match status" value="1"/>
</dbReference>
<sequence>MHRVVIAIVFILLPFNYGAYLPTLFWDTSNPILEKQFWHEVVQVKIYDFITFVCPNDIIKIRGSERMNTDGRFPNLYVKEVPADIKNFDGACDTSENSTAIFILNCDKPKELKYQNIQINLNQAHPDLPKFKYGKDYMFFATSDGREQSLTNNTSKNCTLVFRIHFSKEDVQSPSCPLFDRKNVCESNKPPQTEQPLTEQPKQNECKNITPQELNTKTITGNKVSVSWQPPSNIACNITYYTVCYRENLTEPCREVLAPAKQRNVTLCELAADQKYIVKVRAHTAKGPGNYSKEKTFETDRKKVPECHDVSTTSTTTTPSTPKTSQSTTTDGNDTGTKGRTTPSPTQQGNAAGKGSDTKSWDRFAYGFLAGFVTLLIPIIVTAFIYCLLCRLQKTKKKKSNYPNGVCQYNGQDQSTAISNVGSPEALPKKSLLSKYNNIGFKSETLEGDSPA</sequence>
<keyword evidence="6 10" id="KW-0472">Membrane</keyword>
<feature type="compositionally biased region" description="Low complexity" evidence="9">
    <location>
        <begin position="189"/>
        <end position="203"/>
    </location>
</feature>
<keyword evidence="5 10" id="KW-1133">Transmembrane helix</keyword>
<dbReference type="PROSITE" id="PS51551">
    <property type="entry name" value="EPHRIN_RBD_2"/>
    <property type="match status" value="1"/>
</dbReference>
<proteinExistence type="inferred from homology"/>
<dbReference type="PANTHER" id="PTHR46877:SF14">
    <property type="entry name" value="RECEPTOR PROTEIN-TYROSINE KINASE"/>
    <property type="match status" value="1"/>
</dbReference>
<dbReference type="PANTHER" id="PTHR46877">
    <property type="entry name" value="EPH RECEPTOR A5"/>
    <property type="match status" value="1"/>
</dbReference>
<evidence type="ECO:0000256" key="5">
    <source>
        <dbReference type="ARBA" id="ARBA00022989"/>
    </source>
</evidence>
<dbReference type="GO" id="GO:0005005">
    <property type="term" value="F:transmembrane-ephrin receptor activity"/>
    <property type="evidence" value="ECO:0007669"/>
    <property type="project" value="TreeGrafter"/>
</dbReference>
<evidence type="ECO:0000256" key="3">
    <source>
        <dbReference type="ARBA" id="ARBA00022741"/>
    </source>
</evidence>
<dbReference type="OrthoDB" id="10451131at2759"/>
<dbReference type="GO" id="GO:0007411">
    <property type="term" value="P:axon guidance"/>
    <property type="evidence" value="ECO:0007669"/>
    <property type="project" value="TreeGrafter"/>
</dbReference>
<dbReference type="InterPro" id="IPR008972">
    <property type="entry name" value="Cupredoxin"/>
</dbReference>
<dbReference type="GO" id="GO:0005886">
    <property type="term" value="C:plasma membrane"/>
    <property type="evidence" value="ECO:0007669"/>
    <property type="project" value="TreeGrafter"/>
</dbReference>
<evidence type="ECO:0000313" key="11">
    <source>
        <dbReference type="EMBL" id="CAB3995328.1"/>
    </source>
</evidence>
<dbReference type="Gene3D" id="2.60.40.420">
    <property type="entry name" value="Cupredoxins - blue copper proteins"/>
    <property type="match status" value="1"/>
</dbReference>
<evidence type="ECO:0000313" key="12">
    <source>
        <dbReference type="Proteomes" id="UP001152795"/>
    </source>
</evidence>
<feature type="compositionally biased region" description="Basic and acidic residues" evidence="9">
    <location>
        <begin position="292"/>
        <end position="309"/>
    </location>
</feature>
<keyword evidence="2 10" id="KW-0812">Transmembrane</keyword>
<keyword evidence="12" id="KW-1185">Reference proteome</keyword>
<dbReference type="Gene3D" id="2.60.40.10">
    <property type="entry name" value="Immunoglobulins"/>
    <property type="match status" value="1"/>
</dbReference>
<dbReference type="GO" id="GO:0030425">
    <property type="term" value="C:dendrite"/>
    <property type="evidence" value="ECO:0007669"/>
    <property type="project" value="TreeGrafter"/>
</dbReference>
<feature type="region of interest" description="Disordered" evidence="9">
    <location>
        <begin position="187"/>
        <end position="207"/>
    </location>
</feature>
<protein>
    <submittedName>
        <fullName evidence="11">Receptor-type tyrosine- phosphatase F</fullName>
    </submittedName>
</protein>
<dbReference type="Pfam" id="PF00041">
    <property type="entry name" value="fn3"/>
    <property type="match status" value="1"/>
</dbReference>
<dbReference type="EMBL" id="CACRXK020002641">
    <property type="protein sequence ID" value="CAB3995328.1"/>
    <property type="molecule type" value="Genomic_DNA"/>
</dbReference>
<accession>A0A6S7GTG7</accession>
<dbReference type="SUPFAM" id="SSF49503">
    <property type="entry name" value="Cupredoxins"/>
    <property type="match status" value="1"/>
</dbReference>
<evidence type="ECO:0000256" key="8">
    <source>
        <dbReference type="PROSITE-ProRule" id="PRU00884"/>
    </source>
</evidence>
<feature type="transmembrane region" description="Helical" evidence="10">
    <location>
        <begin position="364"/>
        <end position="389"/>
    </location>
</feature>